<dbReference type="EMBL" id="JAWONS010000037">
    <property type="protein sequence ID" value="MDW2796398.1"/>
    <property type="molecule type" value="Genomic_DNA"/>
</dbReference>
<keyword evidence="1" id="KW-0418">Kinase</keyword>
<dbReference type="GO" id="GO:0016301">
    <property type="term" value="F:kinase activity"/>
    <property type="evidence" value="ECO:0007669"/>
    <property type="project" value="UniProtKB-KW"/>
</dbReference>
<organism evidence="1 2">
    <name type="scientific">Clostridium boliviensis</name>
    <dbReference type="NCBI Taxonomy" id="318465"/>
    <lineage>
        <taxon>Bacteria</taxon>
        <taxon>Bacillati</taxon>
        <taxon>Bacillota</taxon>
        <taxon>Clostridia</taxon>
        <taxon>Eubacteriales</taxon>
        <taxon>Clostridiaceae</taxon>
        <taxon>Clostridium</taxon>
    </lineage>
</organism>
<sequence>MKIINISREFGSGGRELAKRLADTMNFDYYDSEIIAAVAKKSGLDQNYVEDKRDAYHLTINTSDWNIKDLASSVAAFASSWFGRDS</sequence>
<dbReference type="Proteomes" id="UP001276854">
    <property type="component" value="Unassembled WGS sequence"/>
</dbReference>
<dbReference type="Pfam" id="PF13189">
    <property type="entry name" value="Cytidylate_kin2"/>
    <property type="match status" value="1"/>
</dbReference>
<keyword evidence="2" id="KW-1185">Reference proteome</keyword>
<gene>
    <name evidence="1" type="ORF">RZO55_02205</name>
</gene>
<evidence type="ECO:0000313" key="1">
    <source>
        <dbReference type="EMBL" id="MDW2796398.1"/>
    </source>
</evidence>
<dbReference type="RefSeq" id="WP_318062675.1">
    <property type="nucleotide sequence ID" value="NZ_JAWONS010000037.1"/>
</dbReference>
<dbReference type="Gene3D" id="3.40.50.300">
    <property type="entry name" value="P-loop containing nucleotide triphosphate hydrolases"/>
    <property type="match status" value="1"/>
</dbReference>
<keyword evidence="1" id="KW-0808">Transferase</keyword>
<accession>A0ABU4GFJ6</accession>
<name>A0ABU4GFJ6_9CLOT</name>
<comment type="caution">
    <text evidence="1">The sequence shown here is derived from an EMBL/GenBank/DDBJ whole genome shotgun (WGS) entry which is preliminary data.</text>
</comment>
<proteinExistence type="predicted"/>
<protein>
    <submittedName>
        <fullName evidence="1">Cytidylate kinase family protein</fullName>
    </submittedName>
</protein>
<dbReference type="InterPro" id="IPR027417">
    <property type="entry name" value="P-loop_NTPase"/>
</dbReference>
<evidence type="ECO:0000313" key="2">
    <source>
        <dbReference type="Proteomes" id="UP001276854"/>
    </source>
</evidence>
<reference evidence="1 2" key="1">
    <citation type="submission" date="2023-10" db="EMBL/GenBank/DDBJ databases">
        <title>A novel Glycoside Hydrolase 43-Like Enzyme from Clostrdium boliviensis is an Endo-xylanase, and a Candidate for Xylooligosaccharides Production from Different Xylan Substrates.</title>
        <authorList>
            <person name="Alvarez M.T."/>
            <person name="Rocabado-Villegas L.R."/>
            <person name="Salas-Veizaga D.M."/>
            <person name="Linares-Pasten J.A."/>
            <person name="Gudmundsdottir E.E."/>
            <person name="Hreggvidsson G.O."/>
            <person name="Adlercreutz P."/>
            <person name="Nordberg Karlsson E."/>
        </authorList>
    </citation>
    <scope>NUCLEOTIDE SEQUENCE [LARGE SCALE GENOMIC DNA]</scope>
    <source>
        <strain evidence="1 2">E-1</strain>
    </source>
</reference>